<feature type="region of interest" description="Disordered" evidence="1">
    <location>
        <begin position="86"/>
        <end position="156"/>
    </location>
</feature>
<evidence type="ECO:0000313" key="2">
    <source>
        <dbReference type="EMBL" id="AGA34035.1"/>
    </source>
</evidence>
<protein>
    <submittedName>
        <fullName evidence="2">Ferredoxin reductase</fullName>
    </submittedName>
</protein>
<accession>L0DYJ6</accession>
<reference evidence="2" key="1">
    <citation type="submission" date="2015-12" db="EMBL/GenBank/DDBJ databases">
        <authorList>
            <person name="Tikhonova T.V."/>
            <person name="Pavlov A.R."/>
            <person name="Beletsky A.V."/>
            <person name="Mardanov A.V."/>
            <person name="Sorokin D.Y."/>
            <person name="Ravin N.V."/>
            <person name="Popov V.O."/>
        </authorList>
    </citation>
    <scope>NUCLEOTIDE SEQUENCE</scope>
    <source>
        <strain evidence="2">DSM 14787</strain>
    </source>
</reference>
<name>L0DYJ6_THIND</name>
<organism evidence="2 3">
    <name type="scientific">Thioalkalivibrio nitratireducens (strain DSM 14787 / UNIQEM 213 / ALEN2)</name>
    <dbReference type="NCBI Taxonomy" id="1255043"/>
    <lineage>
        <taxon>Bacteria</taxon>
        <taxon>Pseudomonadati</taxon>
        <taxon>Pseudomonadota</taxon>
        <taxon>Gammaproteobacteria</taxon>
        <taxon>Chromatiales</taxon>
        <taxon>Ectothiorhodospiraceae</taxon>
        <taxon>Thioalkalivibrio</taxon>
    </lineage>
</organism>
<dbReference type="PATRIC" id="fig|1255043.3.peg.2414"/>
<dbReference type="KEGG" id="tni:TVNIR_2391"/>
<feature type="compositionally biased region" description="Basic residues" evidence="1">
    <location>
        <begin position="140"/>
        <end position="149"/>
    </location>
</feature>
<evidence type="ECO:0000256" key="1">
    <source>
        <dbReference type="SAM" id="MobiDB-lite"/>
    </source>
</evidence>
<gene>
    <name evidence="2" type="ordered locus">TVNIR_2391</name>
</gene>
<dbReference type="AlphaFoldDB" id="L0DYJ6"/>
<dbReference type="RefSeq" id="WP_015259153.1">
    <property type="nucleotide sequence ID" value="NC_019902.2"/>
</dbReference>
<dbReference type="Proteomes" id="UP000010809">
    <property type="component" value="Chromosome"/>
</dbReference>
<dbReference type="STRING" id="1255043.TVNIR_2391"/>
<dbReference type="HOGENOM" id="CLU_1685771_0_0_6"/>
<dbReference type="eggNOG" id="COG1752">
    <property type="taxonomic scope" value="Bacteria"/>
</dbReference>
<proteinExistence type="predicted"/>
<feature type="compositionally biased region" description="Basic and acidic residues" evidence="1">
    <location>
        <begin position="129"/>
        <end position="139"/>
    </location>
</feature>
<feature type="compositionally biased region" description="Basic and acidic residues" evidence="1">
    <location>
        <begin position="97"/>
        <end position="110"/>
    </location>
</feature>
<dbReference type="EMBL" id="CP003989">
    <property type="protein sequence ID" value="AGA34035.1"/>
    <property type="molecule type" value="Genomic_DNA"/>
</dbReference>
<sequence>MARTALLHQLIEAEGLESERYRDVYVHLIHAHEELKDLAASSKMNAEWGYLVHLKDRGRAWADRFLKRRFDDLGVRSTFDLGSLFTDSFRPPGAVNARRDLPGDGPDPRHQPRAAAPRCRGGHRGPRHPATERRGDHPARDHRRVKTGPRRAAAIA</sequence>
<keyword evidence="3" id="KW-1185">Reference proteome</keyword>
<evidence type="ECO:0000313" key="3">
    <source>
        <dbReference type="Proteomes" id="UP000010809"/>
    </source>
</evidence>